<gene>
    <name evidence="1" type="ORF">LCGC14_3018750</name>
</gene>
<accession>A0A0F8WVX1</accession>
<organism evidence="1">
    <name type="scientific">marine sediment metagenome</name>
    <dbReference type="NCBI Taxonomy" id="412755"/>
    <lineage>
        <taxon>unclassified sequences</taxon>
        <taxon>metagenomes</taxon>
        <taxon>ecological metagenomes</taxon>
    </lineage>
</organism>
<comment type="caution">
    <text evidence="1">The sequence shown here is derived from an EMBL/GenBank/DDBJ whole genome shotgun (WGS) entry which is preliminary data.</text>
</comment>
<name>A0A0F8WVX1_9ZZZZ</name>
<reference evidence="1" key="1">
    <citation type="journal article" date="2015" name="Nature">
        <title>Complex archaea that bridge the gap between prokaryotes and eukaryotes.</title>
        <authorList>
            <person name="Spang A."/>
            <person name="Saw J.H."/>
            <person name="Jorgensen S.L."/>
            <person name="Zaremba-Niedzwiedzka K."/>
            <person name="Martijn J."/>
            <person name="Lind A.E."/>
            <person name="van Eijk R."/>
            <person name="Schleper C."/>
            <person name="Guy L."/>
            <person name="Ettema T.J."/>
        </authorList>
    </citation>
    <scope>NUCLEOTIDE SEQUENCE</scope>
</reference>
<dbReference type="EMBL" id="LAZR01062691">
    <property type="protein sequence ID" value="KKK60997.1"/>
    <property type="molecule type" value="Genomic_DNA"/>
</dbReference>
<sequence>MTKPCESCMDAAIEEGAGDDIAAECLALMGEDIADHLCDEIETSGEVVCWCPCKQAAKRRLRQAA</sequence>
<protein>
    <submittedName>
        <fullName evidence="1">Uncharacterized protein</fullName>
    </submittedName>
</protein>
<proteinExistence type="predicted"/>
<evidence type="ECO:0000313" key="1">
    <source>
        <dbReference type="EMBL" id="KKK60997.1"/>
    </source>
</evidence>
<dbReference type="AlphaFoldDB" id="A0A0F8WVX1"/>